<proteinExistence type="predicted"/>
<protein>
    <submittedName>
        <fullName evidence="1">Uncharacterized protein</fullName>
    </submittedName>
</protein>
<sequence>MNSNPFFHYYHIFYKRLFSLQSARSLNNEREDTDIQQIVDLPPDEEKGLVEVQEGDKWLYQLLSNFDTGKEERDTKISEEKHHTLWPLFFLFYQNKKS</sequence>
<organism evidence="1 2">
    <name type="scientific">Anaerobacillus alkalidiazotrophicus</name>
    <dbReference type="NCBI Taxonomy" id="472963"/>
    <lineage>
        <taxon>Bacteria</taxon>
        <taxon>Bacillati</taxon>
        <taxon>Bacillota</taxon>
        <taxon>Bacilli</taxon>
        <taxon>Bacillales</taxon>
        <taxon>Bacillaceae</taxon>
        <taxon>Anaerobacillus</taxon>
    </lineage>
</organism>
<accession>A0A1S2M2R4</accession>
<evidence type="ECO:0000313" key="1">
    <source>
        <dbReference type="EMBL" id="OIJ18914.1"/>
    </source>
</evidence>
<dbReference type="AlphaFoldDB" id="A0A1S2M2R4"/>
<name>A0A1S2M2R4_9BACI</name>
<evidence type="ECO:0000313" key="2">
    <source>
        <dbReference type="Proteomes" id="UP000180057"/>
    </source>
</evidence>
<gene>
    <name evidence="1" type="ORF">BKP45_15430</name>
</gene>
<dbReference type="RefSeq" id="WP_071390586.1">
    <property type="nucleotide sequence ID" value="NZ_MLQS01000024.1"/>
</dbReference>
<comment type="caution">
    <text evidence="1">The sequence shown here is derived from an EMBL/GenBank/DDBJ whole genome shotgun (WGS) entry which is preliminary data.</text>
</comment>
<dbReference type="Proteomes" id="UP000180057">
    <property type="component" value="Unassembled WGS sequence"/>
</dbReference>
<reference evidence="1 2" key="1">
    <citation type="submission" date="2016-10" db="EMBL/GenBank/DDBJ databases">
        <title>Draft genome sequences of four alkaliphilic bacteria belonging to the Anaerobacillus genus.</title>
        <authorList>
            <person name="Bassil N.M."/>
            <person name="Lloyd J.R."/>
        </authorList>
    </citation>
    <scope>NUCLEOTIDE SEQUENCE [LARGE SCALE GENOMIC DNA]</scope>
    <source>
        <strain evidence="1 2">DSM 22531</strain>
    </source>
</reference>
<keyword evidence="2" id="KW-1185">Reference proteome</keyword>
<dbReference type="EMBL" id="MLQS01000024">
    <property type="protein sequence ID" value="OIJ18914.1"/>
    <property type="molecule type" value="Genomic_DNA"/>
</dbReference>